<sequence>MWDRGARFLGNKSKEALTGPAGLQGQFKVNADVVDNDAVGVQSAISGKNGVALNVQGETHLTGGEIRSRQGQVALGNGKVEQQDVAGNRYQGGGHLDAAASAGALLGIAAKSAVKLETPVGGYINNQAADAKAGVFSGK</sequence>
<organism evidence="1 2">
    <name type="scientific">Serratia plymuthica</name>
    <dbReference type="NCBI Taxonomy" id="82996"/>
    <lineage>
        <taxon>Bacteria</taxon>
        <taxon>Pseudomonadati</taxon>
        <taxon>Pseudomonadota</taxon>
        <taxon>Gammaproteobacteria</taxon>
        <taxon>Enterobacterales</taxon>
        <taxon>Yersiniaceae</taxon>
        <taxon>Serratia</taxon>
    </lineage>
</organism>
<name>A0A2X4VGS0_SERPL</name>
<evidence type="ECO:0000313" key="2">
    <source>
        <dbReference type="Proteomes" id="UP000248897"/>
    </source>
</evidence>
<accession>A0A2X4VGS0</accession>
<dbReference type="Proteomes" id="UP000248897">
    <property type="component" value="Chromosome 1"/>
</dbReference>
<protein>
    <submittedName>
        <fullName evidence="1">Hemolysin</fullName>
    </submittedName>
</protein>
<evidence type="ECO:0000313" key="1">
    <source>
        <dbReference type="EMBL" id="SQI46012.1"/>
    </source>
</evidence>
<dbReference type="EMBL" id="LS483469">
    <property type="protein sequence ID" value="SQI46012.1"/>
    <property type="molecule type" value="Genomic_DNA"/>
</dbReference>
<reference evidence="1 2" key="1">
    <citation type="submission" date="2018-06" db="EMBL/GenBank/DDBJ databases">
        <authorList>
            <consortium name="Pathogen Informatics"/>
            <person name="Doyle S."/>
        </authorList>
    </citation>
    <scope>NUCLEOTIDE SEQUENCE [LARGE SCALE GENOMIC DNA]</scope>
    <source>
        <strain evidence="1 2">NCTC12961</strain>
    </source>
</reference>
<dbReference type="AlphaFoldDB" id="A0A2X4VGS0"/>
<gene>
    <name evidence="1" type="primary">shlA_6</name>
    <name evidence="1" type="ORF">NCTC12961_05445</name>
</gene>
<proteinExistence type="predicted"/>